<dbReference type="OrthoDB" id="3914885at2759"/>
<dbReference type="GeneID" id="25371826"/>
<evidence type="ECO:0000313" key="2">
    <source>
        <dbReference type="EMBL" id="KEQ91614.1"/>
    </source>
</evidence>
<feature type="compositionally biased region" description="Basic and acidic residues" evidence="1">
    <location>
        <begin position="309"/>
        <end position="323"/>
    </location>
</feature>
<dbReference type="RefSeq" id="XP_013340016.1">
    <property type="nucleotide sequence ID" value="XM_013484562.1"/>
</dbReference>
<feature type="compositionally biased region" description="Low complexity" evidence="1">
    <location>
        <begin position="73"/>
        <end position="87"/>
    </location>
</feature>
<feature type="compositionally biased region" description="Basic residues" evidence="1">
    <location>
        <begin position="130"/>
        <end position="141"/>
    </location>
</feature>
<feature type="region of interest" description="Disordered" evidence="1">
    <location>
        <begin position="308"/>
        <end position="376"/>
    </location>
</feature>
<reference evidence="2 3" key="1">
    <citation type="journal article" date="2014" name="BMC Genomics">
        <title>Genome sequencing of four Aureobasidium pullulans varieties: biotechnological potential, stress tolerance, and description of new species.</title>
        <authorList>
            <person name="Gostin Ar C."/>
            <person name="Ohm R.A."/>
            <person name="Kogej T."/>
            <person name="Sonjak S."/>
            <person name="Turk M."/>
            <person name="Zajc J."/>
            <person name="Zalar P."/>
            <person name="Grube M."/>
            <person name="Sun H."/>
            <person name="Han J."/>
            <person name="Sharma A."/>
            <person name="Chiniquy J."/>
            <person name="Ngan C.Y."/>
            <person name="Lipzen A."/>
            <person name="Barry K."/>
            <person name="Grigoriev I.V."/>
            <person name="Gunde-Cimerman N."/>
        </authorList>
    </citation>
    <scope>NUCLEOTIDE SEQUENCE [LARGE SCALE GENOMIC DNA]</scope>
    <source>
        <strain evidence="2 3">EXF-2481</strain>
    </source>
</reference>
<feature type="compositionally biased region" description="Low complexity" evidence="1">
    <location>
        <begin position="360"/>
        <end position="374"/>
    </location>
</feature>
<evidence type="ECO:0000313" key="3">
    <source>
        <dbReference type="Proteomes" id="UP000030641"/>
    </source>
</evidence>
<keyword evidence="3" id="KW-1185">Reference proteome</keyword>
<dbReference type="InParanoid" id="A0A074Y6S3"/>
<protein>
    <submittedName>
        <fullName evidence="2">Uncharacterized protein</fullName>
    </submittedName>
</protein>
<evidence type="ECO:0000256" key="1">
    <source>
        <dbReference type="SAM" id="MobiDB-lite"/>
    </source>
</evidence>
<organism evidence="2 3">
    <name type="scientific">Aureobasidium subglaciale (strain EXF-2481)</name>
    <name type="common">Aureobasidium pullulans var. subglaciale</name>
    <dbReference type="NCBI Taxonomy" id="1043005"/>
    <lineage>
        <taxon>Eukaryota</taxon>
        <taxon>Fungi</taxon>
        <taxon>Dikarya</taxon>
        <taxon>Ascomycota</taxon>
        <taxon>Pezizomycotina</taxon>
        <taxon>Dothideomycetes</taxon>
        <taxon>Dothideomycetidae</taxon>
        <taxon>Dothideales</taxon>
        <taxon>Saccotheciaceae</taxon>
        <taxon>Aureobasidium</taxon>
    </lineage>
</organism>
<dbReference type="HOGENOM" id="CLU_506193_0_0_1"/>
<accession>A0A074Y6S3</accession>
<feature type="compositionally biased region" description="Pro residues" evidence="1">
    <location>
        <begin position="88"/>
        <end position="102"/>
    </location>
</feature>
<feature type="region of interest" description="Disordered" evidence="1">
    <location>
        <begin position="1"/>
        <end position="184"/>
    </location>
</feature>
<dbReference type="Proteomes" id="UP000030641">
    <property type="component" value="Unassembled WGS sequence"/>
</dbReference>
<feature type="compositionally biased region" description="Low complexity" evidence="1">
    <location>
        <begin position="103"/>
        <end position="114"/>
    </location>
</feature>
<dbReference type="AlphaFoldDB" id="A0A074Y6S3"/>
<feature type="region of interest" description="Disordered" evidence="1">
    <location>
        <begin position="492"/>
        <end position="515"/>
    </location>
</feature>
<gene>
    <name evidence="2" type="ORF">AUEXF2481DRAFT_8473</name>
</gene>
<dbReference type="EMBL" id="KL584777">
    <property type="protein sequence ID" value="KEQ91614.1"/>
    <property type="molecule type" value="Genomic_DNA"/>
</dbReference>
<feature type="compositionally biased region" description="Basic residues" evidence="1">
    <location>
        <begin position="504"/>
        <end position="515"/>
    </location>
</feature>
<feature type="compositionally biased region" description="Low complexity" evidence="1">
    <location>
        <begin position="324"/>
        <end position="344"/>
    </location>
</feature>
<proteinExistence type="predicted"/>
<sequence>MPPKRKGVVSYSDYASGSEIETKPAKQTKKSPTKKLTFEEKGYGKGKAISDSETSGPEKKKAKLPTSRRGGDPSPTRRSTRATSKARQPPPPAKAPPLPTPPTTMSGSRSQSTSRRGRHPSPSAMDTSKLPKRTRTVSPRKRLIEDSPPPEDKMDPFPKRRPPMTVTDKPAVRNCYGEKVPPPVDTQQKMRQALNFLSDEGVENCQDFEQKLAALEEWLRKNHPAMDGIIPEGEEDVERLCRRVEYMIWVHKRRIEEGADQWFSRDQFPHSKTFYTPIRPGKNDGWRLNPDGSMINRPEHAKLQVMVQQDRERAAKQRAEQAAKDAAATAAAALAPKATSASRAPAKQPVRSRSPAKQTAASSEDSAAAAPDAPTRAKFGLPYPEFWHRKEAARFPYGETPYMERVYSNQIDADLARGRESREAIQAGSLYPIKKMYNNFLGMLPLSGGKNKAGPPYDPYKLPDVSDDFLDEQEQKHGFLGWYDKGTGDKRTAADAALQAPKSPAKRTRSGRNAT</sequence>
<name>A0A074Y6S3_AURSE</name>
<feature type="compositionally biased region" description="Basic and acidic residues" evidence="1">
    <location>
        <begin position="142"/>
        <end position="158"/>
    </location>
</feature>